<evidence type="ECO:0000313" key="8">
    <source>
        <dbReference type="Proteomes" id="UP000305095"/>
    </source>
</evidence>
<keyword evidence="2" id="KW-1003">Cell membrane</keyword>
<gene>
    <name evidence="7" type="ORF">FDV58_36125</name>
</gene>
<dbReference type="CDD" id="cd06581">
    <property type="entry name" value="TM_PBP1_LivM_like"/>
    <property type="match status" value="1"/>
</dbReference>
<feature type="transmembrane region" description="Helical" evidence="6">
    <location>
        <begin position="208"/>
        <end position="227"/>
    </location>
</feature>
<feature type="transmembrane region" description="Helical" evidence="6">
    <location>
        <begin position="153"/>
        <end position="176"/>
    </location>
</feature>
<keyword evidence="4 6" id="KW-1133">Transmembrane helix</keyword>
<proteinExistence type="predicted"/>
<dbReference type="Pfam" id="PF02653">
    <property type="entry name" value="BPD_transp_2"/>
    <property type="match status" value="1"/>
</dbReference>
<dbReference type="AlphaFoldDB" id="A0A4U6RI29"/>
<feature type="transmembrane region" description="Helical" evidence="6">
    <location>
        <begin position="113"/>
        <end position="133"/>
    </location>
</feature>
<dbReference type="GO" id="GO:0005886">
    <property type="term" value="C:plasma membrane"/>
    <property type="evidence" value="ECO:0007669"/>
    <property type="project" value="UniProtKB-SubCell"/>
</dbReference>
<feature type="transmembrane region" description="Helical" evidence="6">
    <location>
        <begin position="84"/>
        <end position="106"/>
    </location>
</feature>
<evidence type="ECO:0000256" key="5">
    <source>
        <dbReference type="ARBA" id="ARBA00023136"/>
    </source>
</evidence>
<feature type="transmembrane region" description="Helical" evidence="6">
    <location>
        <begin position="58"/>
        <end position="78"/>
    </location>
</feature>
<accession>A0A4U6RI29</accession>
<evidence type="ECO:0000256" key="6">
    <source>
        <dbReference type="SAM" id="Phobius"/>
    </source>
</evidence>
<keyword evidence="5 6" id="KW-0472">Membrane</keyword>
<dbReference type="GO" id="GO:0015658">
    <property type="term" value="F:branched-chain amino acid transmembrane transporter activity"/>
    <property type="evidence" value="ECO:0007669"/>
    <property type="project" value="InterPro"/>
</dbReference>
<evidence type="ECO:0000313" key="7">
    <source>
        <dbReference type="EMBL" id="TKV73651.1"/>
    </source>
</evidence>
<dbReference type="PROSITE" id="PS51257">
    <property type="entry name" value="PROKAR_LIPOPROTEIN"/>
    <property type="match status" value="1"/>
</dbReference>
<feature type="transmembrane region" description="Helical" evidence="6">
    <location>
        <begin position="247"/>
        <end position="270"/>
    </location>
</feature>
<dbReference type="PANTHER" id="PTHR30482">
    <property type="entry name" value="HIGH-AFFINITY BRANCHED-CHAIN AMINO ACID TRANSPORT SYSTEM PERMEASE"/>
    <property type="match status" value="1"/>
</dbReference>
<evidence type="ECO:0000256" key="3">
    <source>
        <dbReference type="ARBA" id="ARBA00022692"/>
    </source>
</evidence>
<evidence type="ECO:0000256" key="4">
    <source>
        <dbReference type="ARBA" id="ARBA00022989"/>
    </source>
</evidence>
<name>A0A4U6RI29_BRAEL</name>
<feature type="transmembrane region" description="Helical" evidence="6">
    <location>
        <begin position="282"/>
        <end position="306"/>
    </location>
</feature>
<organism evidence="7 8">
    <name type="scientific">Bradyrhizobium elkanii</name>
    <dbReference type="NCBI Taxonomy" id="29448"/>
    <lineage>
        <taxon>Bacteria</taxon>
        <taxon>Pseudomonadati</taxon>
        <taxon>Pseudomonadota</taxon>
        <taxon>Alphaproteobacteria</taxon>
        <taxon>Hyphomicrobiales</taxon>
        <taxon>Nitrobacteraceae</taxon>
        <taxon>Bradyrhizobium</taxon>
    </lineage>
</organism>
<dbReference type="InterPro" id="IPR001851">
    <property type="entry name" value="ABC_transp_permease"/>
</dbReference>
<evidence type="ECO:0000256" key="2">
    <source>
        <dbReference type="ARBA" id="ARBA00022475"/>
    </source>
</evidence>
<protein>
    <submittedName>
        <fullName evidence="7">Branched-chain amino acid ABC transporter permease</fullName>
    </submittedName>
</protein>
<feature type="transmembrane region" description="Helical" evidence="6">
    <location>
        <begin position="31"/>
        <end position="51"/>
    </location>
</feature>
<dbReference type="RefSeq" id="WP_137483346.1">
    <property type="nucleotide sequence ID" value="NZ_SZZP01000033.1"/>
</dbReference>
<comment type="caution">
    <text evidence="7">The sequence shown here is derived from an EMBL/GenBank/DDBJ whole genome shotgun (WGS) entry which is preliminary data.</text>
</comment>
<evidence type="ECO:0000256" key="1">
    <source>
        <dbReference type="ARBA" id="ARBA00004651"/>
    </source>
</evidence>
<reference evidence="7 8" key="1">
    <citation type="submission" date="2019-05" db="EMBL/GenBank/DDBJ databases">
        <title>Draft Genome of Bradyrhizobium elkanii strain SEMIA 938, Used in Commercial Inoculants for Lupinus spp. in Brazil.</title>
        <authorList>
            <person name="Hungria M."/>
            <person name="Delamuta J.R.M."/>
            <person name="Ribeiro R.A."/>
            <person name="Nogueira M.A."/>
        </authorList>
    </citation>
    <scope>NUCLEOTIDE SEQUENCE [LARGE SCALE GENOMIC DNA]</scope>
    <source>
        <strain evidence="7 8">Semia 938</strain>
    </source>
</reference>
<comment type="subcellular location">
    <subcellularLocation>
        <location evidence="1">Cell membrane</location>
        <topology evidence="1">Multi-pass membrane protein</topology>
    </subcellularLocation>
</comment>
<keyword evidence="3 6" id="KW-0812">Transmembrane</keyword>
<dbReference type="PANTHER" id="PTHR30482:SF10">
    <property type="entry name" value="HIGH-AFFINITY BRANCHED-CHAIN AMINO ACID TRANSPORT PROTEIN BRAE"/>
    <property type="match status" value="1"/>
</dbReference>
<dbReference type="InterPro" id="IPR043428">
    <property type="entry name" value="LivM-like"/>
</dbReference>
<sequence length="312" mass="31932">MNSRTLLALAIVVIGAAACAGLPLVLGGEPYLMRLVTMFSLLLVLAASWNIVGGFTGYPSFATGAFFGLGAYAAAIMQAKGFDWRLALAVAGIAGGVLAAPFGYGVLRLRGHYFAVASLMLGAILKELTTGWADLTGGGMGLTVAGAGGDPEVLAAFSLRLSLAFAVLTVLLGAAIKWSRLGFGLDCIRMNETAAAGIGVDAQKLKTWAFALSSVTAAMAGGVYAGWIGYIDPTDVYDVMWSVKPIVAVLLGGVGTILGPIVGAAIFVALEEIVWRNVLSFSAGGLGVLIVLLLLVLPAGVLPSIVSRKSRP</sequence>
<dbReference type="Proteomes" id="UP000305095">
    <property type="component" value="Unassembled WGS sequence"/>
</dbReference>
<dbReference type="EMBL" id="SZZP01000033">
    <property type="protein sequence ID" value="TKV73651.1"/>
    <property type="molecule type" value="Genomic_DNA"/>
</dbReference>